<proteinExistence type="predicted"/>
<dbReference type="InterPro" id="IPR008514">
    <property type="entry name" value="T6SS_Hcp"/>
</dbReference>
<dbReference type="AlphaFoldDB" id="A0AAE7ELS2"/>
<dbReference type="InterPro" id="IPR052947">
    <property type="entry name" value="T6SS_Hcp1_domain"/>
</dbReference>
<accession>A0AAE7ELS2</accession>
<dbReference type="PANTHER" id="PTHR34319:SF7">
    <property type="entry name" value="HNH ENDONUCLEASE DOMAIN-CONTAINING PROTEIN"/>
    <property type="match status" value="1"/>
</dbReference>
<dbReference type="Proteomes" id="UP000503464">
    <property type="component" value="Chromosome"/>
</dbReference>
<dbReference type="RefSeq" id="WP_074423331.1">
    <property type="nucleotide sequence ID" value="NZ_CAMKVM010000009.1"/>
</dbReference>
<dbReference type="Pfam" id="PF05638">
    <property type="entry name" value="T6SS_HCP"/>
    <property type="match status" value="1"/>
</dbReference>
<dbReference type="SUPFAM" id="SSF141452">
    <property type="entry name" value="Hcp1-like"/>
    <property type="match status" value="1"/>
</dbReference>
<evidence type="ECO:0000313" key="2">
    <source>
        <dbReference type="Proteomes" id="UP000503464"/>
    </source>
</evidence>
<dbReference type="PANTHER" id="PTHR34319">
    <property type="entry name" value="MAJOR EXPORTED PROTEIN"/>
    <property type="match status" value="1"/>
</dbReference>
<reference evidence="2" key="1">
    <citation type="submission" date="2020-03" db="EMBL/GenBank/DDBJ databases">
        <title>Genome sequences of seven Enterobacteriaceae strains isolated from Canadian wastewater treatment facilities.</title>
        <authorList>
            <person name="Huang H."/>
            <person name="Chmara J.T."/>
            <person name="Duceppe M.-O."/>
        </authorList>
    </citation>
    <scope>NUCLEOTIDE SEQUENCE [LARGE SCALE GENOMIC DNA]</scope>
    <source>
        <strain evidence="2">Biosolid 3</strain>
    </source>
</reference>
<dbReference type="Gene3D" id="2.30.110.20">
    <property type="entry name" value="Hcp1-like"/>
    <property type="match status" value="1"/>
</dbReference>
<dbReference type="EMBL" id="CP054160">
    <property type="protein sequence ID" value="QKJ60763.1"/>
    <property type="molecule type" value="Genomic_DNA"/>
</dbReference>
<evidence type="ECO:0000313" key="1">
    <source>
        <dbReference type="EMBL" id="QKJ60763.1"/>
    </source>
</evidence>
<protein>
    <submittedName>
        <fullName evidence="1">Hcp family type VI secretion system effector</fullName>
    </submittedName>
</protein>
<name>A0AAE7ELS2_SERFO</name>
<gene>
    <name evidence="1" type="ORF">G9399_23870</name>
</gene>
<dbReference type="NCBIfam" id="TIGR03344">
    <property type="entry name" value="VI_effect_Hcp1"/>
    <property type="match status" value="1"/>
</dbReference>
<dbReference type="InterPro" id="IPR036624">
    <property type="entry name" value="Hcp1-lik_sf"/>
</dbReference>
<organism evidence="1 2">
    <name type="scientific">Serratia fonticola</name>
    <dbReference type="NCBI Taxonomy" id="47917"/>
    <lineage>
        <taxon>Bacteria</taxon>
        <taxon>Pseudomonadati</taxon>
        <taxon>Pseudomonadota</taxon>
        <taxon>Gammaproteobacteria</taxon>
        <taxon>Enterobacterales</taxon>
        <taxon>Yersiniaceae</taxon>
        <taxon>Serratia</taxon>
    </lineage>
</organism>
<sequence>MATTIYADIQGEKQGHISAGCSSVPSIGNRSQKGHEDQAFIYSFDHDLTREQNVCHHPIVINKPIDKSSPLLGVALDGNERLQIIIYMHRIDSTGRIEKFYTIKLKDAYIVSISQHCPNSLLQSDVQPYEIISIAYKSIDWTHVAGTSGYSIWDERVF</sequence>